<feature type="domain" description="DUF4394" evidence="2">
    <location>
        <begin position="314"/>
        <end position="550"/>
    </location>
</feature>
<sequence>MNFKILPFPLAAMALFAGLAACSNNDAPALPPVVADTYVLTSGNQLLGFAAADPSRQNRVALQVPAGETLLGGDYRPADGLLYVLTKAGTAGKLYTVNTSTGALTAATAASLSNATGGASVELSGVKFGVDFNPVADRLRVVSDTGQNLRINVTAAASNTIVDGAISSGLTEAAYTNTFASACQTDLYYLSASQLFLSAAPNGLATNAATPRLVGSLGVTADADSGFDVRTSATGNSLVAALKVGGAYGYYEINPATGAATSRGGLAVPAGNTVVGLVATLPTASATPALQPGNTLAVLGGAAPSLVSFNRAPSGSPAKLCSTAAITGIGAGETIVGGDTRPANGQLYLLTQNGTTGKLYSLASTGAATLVSTLAADSGDASAPYAGLDGSNFGVDFNPVPDRLRVVSDSGQNLRINVDTGATTTDTGLTTAGVEGGRSGISAAAYTNSLAGGNAASLATTLYALDSSTDALVRIGNDPANGVAGDPGNPNSGVVAPVAALTSGGAAFDLAASNAFEIIGSTGGALVTSGSTLYSLSLSDGVLTSAGSFTGPVLALSASGAQTATVFGVTTGNKLVSFAPSSPGTVTAIGTIGVPAGETVLGIDFRPSVGPRDNELWALTSAGKLYTVNTSTAAATAISTLSGTGLSFPGTGEHGVDFNPLPDRLRVVNAGQQNLRINPETGSTTVDGNLSSANVFGAGYTNSFGSAAATKLYYLAEGGSTDSLQTTTAPNDGALTTVGAGLGVDVSAIGDLDIAGGQNGFALAALQPAAGGVSGLYRLSLSAGTATSIGNITTLGDEAIRGIAIQLK</sequence>
<gene>
    <name evidence="3" type="ORF">ED208_01315</name>
</gene>
<feature type="domain" description="DUF4394" evidence="2">
    <location>
        <begin position="46"/>
        <end position="277"/>
    </location>
</feature>
<evidence type="ECO:0000313" key="4">
    <source>
        <dbReference type="Proteomes" id="UP000282106"/>
    </source>
</evidence>
<dbReference type="InParanoid" id="A0A3N0VMG1"/>
<keyword evidence="4" id="KW-1185">Reference proteome</keyword>
<dbReference type="RefSeq" id="WP_123210051.1">
    <property type="nucleotide sequence ID" value="NZ_RJVO01000001.1"/>
</dbReference>
<proteinExistence type="predicted"/>
<reference evidence="3 4" key="1">
    <citation type="submission" date="2018-10" db="EMBL/GenBank/DDBJ databases">
        <authorList>
            <person name="Chen W.-M."/>
        </authorList>
    </citation>
    <scope>NUCLEOTIDE SEQUENCE [LARGE SCALE GENOMIC DNA]</scope>
    <source>
        <strain evidence="3 4">THS-13</strain>
    </source>
</reference>
<evidence type="ECO:0000259" key="2">
    <source>
        <dbReference type="Pfam" id="PF14339"/>
    </source>
</evidence>
<dbReference type="PROSITE" id="PS51257">
    <property type="entry name" value="PROKAR_LIPOPROTEIN"/>
    <property type="match status" value="1"/>
</dbReference>
<keyword evidence="1" id="KW-0732">Signal</keyword>
<evidence type="ECO:0000256" key="1">
    <source>
        <dbReference type="SAM" id="SignalP"/>
    </source>
</evidence>
<organism evidence="3 4">
    <name type="scientific">Stagnimonas aquatica</name>
    <dbReference type="NCBI Taxonomy" id="2689987"/>
    <lineage>
        <taxon>Bacteria</taxon>
        <taxon>Pseudomonadati</taxon>
        <taxon>Pseudomonadota</taxon>
        <taxon>Gammaproteobacteria</taxon>
        <taxon>Nevskiales</taxon>
        <taxon>Nevskiaceae</taxon>
        <taxon>Stagnimonas</taxon>
    </lineage>
</organism>
<feature type="domain" description="DUF4394" evidence="2">
    <location>
        <begin position="574"/>
        <end position="804"/>
    </location>
</feature>
<dbReference type="Pfam" id="PF14339">
    <property type="entry name" value="DUF4394"/>
    <property type="match status" value="3"/>
</dbReference>
<accession>A0A3N0VMG1</accession>
<dbReference type="Proteomes" id="UP000282106">
    <property type="component" value="Unassembled WGS sequence"/>
</dbReference>
<evidence type="ECO:0000313" key="3">
    <source>
        <dbReference type="EMBL" id="ROH93198.1"/>
    </source>
</evidence>
<dbReference type="EMBL" id="RJVO01000001">
    <property type="protein sequence ID" value="ROH93198.1"/>
    <property type="molecule type" value="Genomic_DNA"/>
</dbReference>
<comment type="caution">
    <text evidence="3">The sequence shown here is derived from an EMBL/GenBank/DDBJ whole genome shotgun (WGS) entry which is preliminary data.</text>
</comment>
<protein>
    <submittedName>
        <fullName evidence="3">DUF4394 domain-containing protein</fullName>
    </submittedName>
</protein>
<name>A0A3N0VMG1_9GAMM</name>
<dbReference type="InterPro" id="IPR025507">
    <property type="entry name" value="DUF4394"/>
</dbReference>
<feature type="signal peptide" evidence="1">
    <location>
        <begin position="1"/>
        <end position="20"/>
    </location>
</feature>
<dbReference type="AlphaFoldDB" id="A0A3N0VMG1"/>
<feature type="chain" id="PRO_5018041977" evidence="1">
    <location>
        <begin position="21"/>
        <end position="808"/>
    </location>
</feature>